<reference evidence="2 3" key="1">
    <citation type="submission" date="2017-11" db="EMBL/GenBank/DDBJ databases">
        <title>Genomic Encyclopedia of Archaeal and Bacterial Type Strains, Phase II (KMG-II): From Individual Species to Whole Genera.</title>
        <authorList>
            <person name="Goeker M."/>
        </authorList>
    </citation>
    <scope>NUCLEOTIDE SEQUENCE [LARGE SCALE GENOMIC DNA]</scope>
    <source>
        <strain evidence="2 3">DSM 27763</strain>
    </source>
</reference>
<dbReference type="AlphaFoldDB" id="A0A0B2BL35"/>
<gene>
    <name evidence="2" type="ORF">CLV56_1062</name>
</gene>
<feature type="chain" id="PRO_5015034376" description="DUF305 domain-containing protein" evidence="1">
    <location>
        <begin position="22"/>
        <end position="218"/>
    </location>
</feature>
<evidence type="ECO:0000313" key="2">
    <source>
        <dbReference type="EMBL" id="PJJ56848.1"/>
    </source>
</evidence>
<proteinExistence type="predicted"/>
<evidence type="ECO:0000256" key="1">
    <source>
        <dbReference type="SAM" id="SignalP"/>
    </source>
</evidence>
<dbReference type="RefSeq" id="WP_039349457.1">
    <property type="nucleotide sequence ID" value="NZ_PGEZ01000001.1"/>
</dbReference>
<keyword evidence="1" id="KW-0732">Signal</keyword>
<accession>A0A0B2BL35</accession>
<evidence type="ECO:0008006" key="4">
    <source>
        <dbReference type="Google" id="ProtNLM"/>
    </source>
</evidence>
<sequence>MPRSVRTRRLIVAAAATLALAGCGANHPGDATVVGSAQFAMSDLDRLADAGCLFLGTQAAAQGAQAPDPGSVRSLVAAQEMQLQAARSLAAEDGIELEPSAYAIDPAQVTQIDDTFGSDADDILELLEKDYENVALRSAIGEQELGVDTTAENQQQVQQAGAEAVAAELERLDPAVDPRLGVSDSAEIVGGTGSLSVAQVAADPAETGEPCQGVEPTE</sequence>
<comment type="caution">
    <text evidence="2">The sequence shown here is derived from an EMBL/GenBank/DDBJ whole genome shotgun (WGS) entry which is preliminary data.</text>
</comment>
<evidence type="ECO:0000313" key="3">
    <source>
        <dbReference type="Proteomes" id="UP000230842"/>
    </source>
</evidence>
<dbReference type="EMBL" id="PGEZ01000001">
    <property type="protein sequence ID" value="PJJ56848.1"/>
    <property type="molecule type" value="Genomic_DNA"/>
</dbReference>
<keyword evidence="3" id="KW-1185">Reference proteome</keyword>
<dbReference type="PROSITE" id="PS51257">
    <property type="entry name" value="PROKAR_LIPOPROTEIN"/>
    <property type="match status" value="1"/>
</dbReference>
<dbReference type="Proteomes" id="UP000230842">
    <property type="component" value="Unassembled WGS sequence"/>
</dbReference>
<feature type="signal peptide" evidence="1">
    <location>
        <begin position="1"/>
        <end position="21"/>
    </location>
</feature>
<organism evidence="2 3">
    <name type="scientific">Mumia flava</name>
    <dbReference type="NCBI Taxonomy" id="1348852"/>
    <lineage>
        <taxon>Bacteria</taxon>
        <taxon>Bacillati</taxon>
        <taxon>Actinomycetota</taxon>
        <taxon>Actinomycetes</taxon>
        <taxon>Propionibacteriales</taxon>
        <taxon>Nocardioidaceae</taxon>
        <taxon>Mumia</taxon>
    </lineage>
</organism>
<name>A0A0B2BL35_9ACTN</name>
<protein>
    <recommendedName>
        <fullName evidence="4">DUF305 domain-containing protein</fullName>
    </recommendedName>
</protein>